<dbReference type="EMBL" id="JAVFKM010000002">
    <property type="protein sequence ID" value="MEF3112405.1"/>
    <property type="molecule type" value="Genomic_DNA"/>
</dbReference>
<evidence type="ECO:0000313" key="1">
    <source>
        <dbReference type="EMBL" id="MEF3112405.1"/>
    </source>
</evidence>
<name>A0ABU7WLK8_9ACTN</name>
<dbReference type="RefSeq" id="WP_331785402.1">
    <property type="nucleotide sequence ID" value="NZ_JAVFKM010000002.1"/>
</dbReference>
<keyword evidence="2" id="KW-1185">Reference proteome</keyword>
<protein>
    <submittedName>
        <fullName evidence="1">Uncharacterized protein</fullName>
    </submittedName>
</protein>
<organism evidence="1 2">
    <name type="scientific">Streptomyces chrestomyceticus</name>
    <dbReference type="NCBI Taxonomy" id="68185"/>
    <lineage>
        <taxon>Bacteria</taxon>
        <taxon>Bacillati</taxon>
        <taxon>Actinomycetota</taxon>
        <taxon>Actinomycetes</taxon>
        <taxon>Kitasatosporales</taxon>
        <taxon>Streptomycetaceae</taxon>
        <taxon>Streptomyces</taxon>
    </lineage>
</organism>
<gene>
    <name evidence="1" type="ORF">RB636_04215</name>
</gene>
<evidence type="ECO:0000313" key="2">
    <source>
        <dbReference type="Proteomes" id="UP001348265"/>
    </source>
</evidence>
<dbReference type="Proteomes" id="UP001348265">
    <property type="component" value="Unassembled WGS sequence"/>
</dbReference>
<proteinExistence type="predicted"/>
<accession>A0ABU7WLK8</accession>
<comment type="caution">
    <text evidence="1">The sequence shown here is derived from an EMBL/GenBank/DDBJ whole genome shotgun (WGS) entry which is preliminary data.</text>
</comment>
<sequence length="70" mass="8228">MDSEATRLVGEALFKEYEHMREIGAALPKGSVEEFKKAGIRRLGDVSDLSSWEMRQADWESLYDYWRDRD</sequence>
<reference evidence="1 2" key="1">
    <citation type="submission" date="2023-08" db="EMBL/GenBank/DDBJ databases">
        <authorList>
            <person name="Sharma P."/>
            <person name="Verma V."/>
            <person name="Mohan M.K."/>
            <person name="Dubey A.K."/>
        </authorList>
    </citation>
    <scope>NUCLEOTIDE SEQUENCE [LARGE SCALE GENOMIC DNA]</scope>
    <source>
        <strain evidence="1 2">ADP4</strain>
    </source>
</reference>